<evidence type="ECO:0000313" key="9">
    <source>
        <dbReference type="Proteomes" id="UP000306477"/>
    </source>
</evidence>
<accession>A0A4S3PS23</accession>
<dbReference type="Gene3D" id="3.40.50.12780">
    <property type="entry name" value="N-terminal domain of ligase-like"/>
    <property type="match status" value="1"/>
</dbReference>
<dbReference type="Pfam" id="PF13193">
    <property type="entry name" value="AMP-binding_C"/>
    <property type="match status" value="1"/>
</dbReference>
<dbReference type="PROSITE" id="PS00455">
    <property type="entry name" value="AMP_BINDING"/>
    <property type="match status" value="1"/>
</dbReference>
<keyword evidence="9" id="KW-1185">Reference proteome</keyword>
<feature type="domain" description="AMP-binding enzyme C-terminal" evidence="6">
    <location>
        <begin position="543"/>
        <end position="615"/>
    </location>
</feature>
<dbReference type="InterPro" id="IPR005914">
    <property type="entry name" value="Acac_CoA_synth"/>
</dbReference>
<dbReference type="AlphaFoldDB" id="A0A4S3PS23"/>
<dbReference type="Gene3D" id="3.30.300.30">
    <property type="match status" value="1"/>
</dbReference>
<dbReference type="EC" id="6.2.1.16" evidence="8"/>
<keyword evidence="2 8" id="KW-0436">Ligase</keyword>
<dbReference type="RefSeq" id="WP_136379657.1">
    <property type="nucleotide sequence ID" value="NZ_SLUB01000016.1"/>
</dbReference>
<dbReference type="Pfam" id="PF00501">
    <property type="entry name" value="AMP-binding"/>
    <property type="match status" value="1"/>
</dbReference>
<dbReference type="GO" id="GO:0030729">
    <property type="term" value="F:acetoacetate-CoA ligase activity"/>
    <property type="evidence" value="ECO:0007669"/>
    <property type="project" value="UniProtKB-EC"/>
</dbReference>
<comment type="caution">
    <text evidence="8">The sequence shown here is derived from an EMBL/GenBank/DDBJ whole genome shotgun (WGS) entry which is preliminary data.</text>
</comment>
<dbReference type="GO" id="GO:0005524">
    <property type="term" value="F:ATP binding"/>
    <property type="evidence" value="ECO:0007669"/>
    <property type="project" value="UniProtKB-KW"/>
</dbReference>
<dbReference type="NCBIfam" id="TIGR01217">
    <property type="entry name" value="ac_ac_CoA_syn"/>
    <property type="match status" value="1"/>
</dbReference>
<dbReference type="InterPro" id="IPR020845">
    <property type="entry name" value="AMP-binding_CS"/>
</dbReference>
<dbReference type="OrthoDB" id="9778383at2"/>
<evidence type="ECO:0000313" key="8">
    <source>
        <dbReference type="EMBL" id="THE12511.1"/>
    </source>
</evidence>
<feature type="domain" description="AMP-dependent synthetase/ligase" evidence="5">
    <location>
        <begin position="107"/>
        <end position="472"/>
    </location>
</feature>
<comment type="similarity">
    <text evidence="1">Belongs to the ATP-dependent AMP-binding enzyme family.</text>
</comment>
<dbReference type="InterPro" id="IPR025110">
    <property type="entry name" value="AMP-bd_C"/>
</dbReference>
<dbReference type="EMBL" id="SLUB01000016">
    <property type="protein sequence ID" value="THE12511.1"/>
    <property type="molecule type" value="Genomic_DNA"/>
</dbReference>
<dbReference type="InterPro" id="IPR000873">
    <property type="entry name" value="AMP-dep_synth/lig_dom"/>
</dbReference>
<feature type="domain" description="Acetyl-coenzyme A synthetase N-terminal" evidence="7">
    <location>
        <begin position="40"/>
        <end position="97"/>
    </location>
</feature>
<evidence type="ECO:0000256" key="4">
    <source>
        <dbReference type="ARBA" id="ARBA00022840"/>
    </source>
</evidence>
<evidence type="ECO:0000259" key="6">
    <source>
        <dbReference type="Pfam" id="PF13193"/>
    </source>
</evidence>
<evidence type="ECO:0000259" key="5">
    <source>
        <dbReference type="Pfam" id="PF00501"/>
    </source>
</evidence>
<dbReference type="GO" id="GO:0006629">
    <property type="term" value="P:lipid metabolic process"/>
    <property type="evidence" value="ECO:0007669"/>
    <property type="project" value="InterPro"/>
</dbReference>
<dbReference type="Pfam" id="PF16177">
    <property type="entry name" value="ACAS_N"/>
    <property type="match status" value="1"/>
</dbReference>
<dbReference type="InterPro" id="IPR042099">
    <property type="entry name" value="ANL_N_sf"/>
</dbReference>
<evidence type="ECO:0000256" key="1">
    <source>
        <dbReference type="ARBA" id="ARBA00006432"/>
    </source>
</evidence>
<dbReference type="Proteomes" id="UP000306477">
    <property type="component" value="Unassembled WGS sequence"/>
</dbReference>
<dbReference type="SUPFAM" id="SSF56801">
    <property type="entry name" value="Acetyl-CoA synthetase-like"/>
    <property type="match status" value="1"/>
</dbReference>
<keyword evidence="4" id="KW-0067">ATP-binding</keyword>
<keyword evidence="3" id="KW-0547">Nucleotide-binding</keyword>
<dbReference type="PANTHER" id="PTHR42921">
    <property type="entry name" value="ACETOACETYL-COA SYNTHETASE"/>
    <property type="match status" value="1"/>
</dbReference>
<gene>
    <name evidence="8" type="ORF">E1I69_10975</name>
</gene>
<dbReference type="InterPro" id="IPR045851">
    <property type="entry name" value="AMP-bd_C_sf"/>
</dbReference>
<proteinExistence type="inferred from homology"/>
<dbReference type="STRING" id="1033734.GCA_000285535_02973"/>
<protein>
    <submittedName>
        <fullName evidence="8">Acetoacetate--CoA ligase</fullName>
        <ecNumber evidence="8">6.2.1.16</ecNumber>
    </submittedName>
</protein>
<name>A0A4S3PS23_9BACI</name>
<dbReference type="NCBIfam" id="NF002937">
    <property type="entry name" value="PRK03584.1"/>
    <property type="match status" value="1"/>
</dbReference>
<evidence type="ECO:0000256" key="3">
    <source>
        <dbReference type="ARBA" id="ARBA00022741"/>
    </source>
</evidence>
<reference evidence="8 9" key="1">
    <citation type="journal article" date="2019" name="Indoor Air">
        <title>Impacts of indoor surface finishes on bacterial viability.</title>
        <authorList>
            <person name="Hu J."/>
            <person name="Maamar S.B."/>
            <person name="Glawe A.J."/>
            <person name="Gottel N."/>
            <person name="Gilbert J.A."/>
            <person name="Hartmann E.M."/>
        </authorList>
    </citation>
    <scope>NUCLEOTIDE SEQUENCE [LARGE SCALE GENOMIC DNA]</scope>
    <source>
        <strain evidence="8 9">AF060A6</strain>
    </source>
</reference>
<dbReference type="InterPro" id="IPR032387">
    <property type="entry name" value="ACAS_N"/>
</dbReference>
<sequence>MTTQHNILESKVLWEPSETWISQSNLAKFSQVVGFPLLPYDRFHRWSIAQPETFWSAVWDFTNVIGKKGDRIIVPPSDGGMLGAQWFPDSRLNFAENILRGDDWQTAVIEANESGVTQTISLGELRNRVARVQYGLKSLGVSAGDRVAGVVTNGIEGFVALLATTSLGAVWTSCSPDFGPKGIIDRIGQVHPKVLIATLDYQYNGKFYDIRENISAVSKVLNDVSAIVTLSEDANLSINPATKVLSWQELCQNGSSDLDFTRVPFNHPLYILYTSGTTGLPKAIVHSVGGTLLQHLKEHQLHCDVKPGDVMFWYTNTAWMMYPWLLSGLASGAAILLYDGSPIPKDHIGILWEIAEEIGLTHFGTSPKYLDTLMKSGYQVGRNHNLNSLRSVLSCGAPLAAEQYDWIYNEIKQDIMLASISGGTEIIGCFVMGSPIHKVRRGEITCKALGMAVDVLDDRGVSVINEKGELVCTKAFPSMPITFWGEDGDKRYYSAYFEERPGIWSHGDFAEQTIEQTLVIYGRADTTLNPGGVRIGTAEIYRVVEQIPQVQDSIVFGFPVDNDEEIVLCVVTEDGQLDRTLVDHIRKEVRKKASPRHVPRRIYCVKEIPYTINGKKVEGAVRSTVLGQPIKNKGSLANPECLEEFSSLSERSFL</sequence>
<organism evidence="8 9">
    <name type="scientific">Bacillus timonensis</name>
    <dbReference type="NCBI Taxonomy" id="1033734"/>
    <lineage>
        <taxon>Bacteria</taxon>
        <taxon>Bacillati</taxon>
        <taxon>Bacillota</taxon>
        <taxon>Bacilli</taxon>
        <taxon>Bacillales</taxon>
        <taxon>Bacillaceae</taxon>
        <taxon>Bacillus</taxon>
    </lineage>
</organism>
<evidence type="ECO:0000256" key="2">
    <source>
        <dbReference type="ARBA" id="ARBA00022598"/>
    </source>
</evidence>
<evidence type="ECO:0000259" key="7">
    <source>
        <dbReference type="Pfam" id="PF16177"/>
    </source>
</evidence>
<dbReference type="PANTHER" id="PTHR42921:SF1">
    <property type="entry name" value="ACETOACETYL-COA SYNTHETASE"/>
    <property type="match status" value="1"/>
</dbReference>